<name>A0A4P7N5N3_PYROR</name>
<feature type="compositionally biased region" description="Polar residues" evidence="1">
    <location>
        <begin position="457"/>
        <end position="466"/>
    </location>
</feature>
<evidence type="ECO:0000256" key="1">
    <source>
        <dbReference type="SAM" id="MobiDB-lite"/>
    </source>
</evidence>
<sequence length="997" mass="111246">MKNALPSKSDSDPSRSRSGLIKTHDEFHVLTFWVYHERAISHILTEAKAFNIPGCDITYQINGKWFKIVCQKKDTINVQDRFTSLLSSLDRDIIWDDVTGHDQGPLGHPWILRLRQPIDDNDVTPKENELDTPSGTELAHVLEVPSDFQHYKFVRIFKDIDDLEPDGVTCEDIICQESISRLEQLSAVHIAAPGLGRIVYVGGEIRCNVDTTISRLSNIRKRFHEANPQVQHTLYTESSARGTPVEARLCNDINPVLVSGCILDPMHGVEATLDEYRGLKKAVSIRAVQVGPNGKEQSFFGPRSKGLFKVPQGRRYIQQTASWRYVSKQPGVVAGAASTMSKAGSYLGEKPTVMGWMQNITLDPPTGNGIIDSDLGISHEVAAPPITKFEQARSTSSAAFGLLSQPRVYQKSKNTDSVGKRQAVNVGMNANQPKHLGFSRPRPTETQRHTSHEAKNPWSSTAATSKTYAPSSLDAYRTRIGTEAWSQGTWPAPPPPALDSFAEYPALGTPANSKPSTRPHRGSPTSADLPQIVSQSEDCVPTETLYPQDILEETSFEAREVNTNTTRPFAFDMEPLVPLQGTINPRPSIMVYNDRETDTFHKTMRQTAPSRRLQARSYPAAAPVQPHLTKDPNVEFMEDLNTKVGGLLEHLRFRRGRIDLSVVFGRAYLKRFTREGLATNKIYEEHYGWNPEVFLERMHKRYSSSEDVLFANILSIYGQDAEALREITRLCAASPTQVEKTTPWEQHDIRVIYEFSCQIDDDNLFVIEVDAESFKFEIRDLPNQVPPILIHCLHRHWDLAITAACSSVQGVNKLCQTFGENLVKSLEIPSNTTGKPKLCYSEAYHSKPNKPIVTALRVLHIVSFVAPDKETQLRVTQVQNMATTLLPGRHAGWNRYTASLAKESPDQGIFSTWFTASLSSKKSDEMLKSNVTLNLGDEAEWTTKAFLRDGCVEPLLKHALAMVKGMDSIGVLCDNGHAVPSGEVITIPNSLAQIDFW</sequence>
<feature type="compositionally biased region" description="Basic and acidic residues" evidence="1">
    <location>
        <begin position="442"/>
        <end position="455"/>
    </location>
</feature>
<dbReference type="EMBL" id="CP034205">
    <property type="protein sequence ID" value="QBZ55280.1"/>
    <property type="molecule type" value="Genomic_DNA"/>
</dbReference>
<dbReference type="Proteomes" id="UP000294847">
    <property type="component" value="Chromosome 2"/>
</dbReference>
<organism evidence="2 3">
    <name type="scientific">Pyricularia oryzae</name>
    <name type="common">Rice blast fungus</name>
    <name type="synonym">Magnaporthe oryzae</name>
    <dbReference type="NCBI Taxonomy" id="318829"/>
    <lineage>
        <taxon>Eukaryota</taxon>
        <taxon>Fungi</taxon>
        <taxon>Dikarya</taxon>
        <taxon>Ascomycota</taxon>
        <taxon>Pezizomycotina</taxon>
        <taxon>Sordariomycetes</taxon>
        <taxon>Sordariomycetidae</taxon>
        <taxon>Magnaporthales</taxon>
        <taxon>Pyriculariaceae</taxon>
        <taxon>Pyricularia</taxon>
    </lineage>
</organism>
<proteinExistence type="predicted"/>
<evidence type="ECO:0000313" key="3">
    <source>
        <dbReference type="Proteomes" id="UP000294847"/>
    </source>
</evidence>
<feature type="region of interest" description="Disordered" evidence="1">
    <location>
        <begin position="505"/>
        <end position="529"/>
    </location>
</feature>
<feature type="region of interest" description="Disordered" evidence="1">
    <location>
        <begin position="431"/>
        <end position="466"/>
    </location>
</feature>
<dbReference type="AlphaFoldDB" id="A0A4P7N5N3"/>
<gene>
    <name evidence="2" type="ORF">PoMZ_00176</name>
</gene>
<evidence type="ECO:0000313" key="2">
    <source>
        <dbReference type="EMBL" id="QBZ55280.1"/>
    </source>
</evidence>
<protein>
    <submittedName>
        <fullName evidence="2">Uncharacterized protein</fullName>
    </submittedName>
</protein>
<reference evidence="2 3" key="1">
    <citation type="journal article" date="2019" name="Mol. Biol. Evol.">
        <title>Blast fungal genomes show frequent chromosomal changes, gene gains and losses, and effector gene turnover.</title>
        <authorList>
            <person name="Gomez Luciano L.B."/>
            <person name="Jason Tsai I."/>
            <person name="Chuma I."/>
            <person name="Tosa Y."/>
            <person name="Chen Y.H."/>
            <person name="Li J.Y."/>
            <person name="Li M.Y."/>
            <person name="Jade Lu M.Y."/>
            <person name="Nakayashiki H."/>
            <person name="Li W.H."/>
        </authorList>
    </citation>
    <scope>NUCLEOTIDE SEQUENCE [LARGE SCALE GENOMIC DNA]</scope>
    <source>
        <strain evidence="2">MZ5-1-6</strain>
    </source>
</reference>
<accession>A0A4P7N5N3</accession>